<sequence>MRLRLKKGDHLISLPNTPGVAPLKIRIDQNRQVIGLRALGDRVFANGSAFQSDVAPAKSVVSNLK</sequence>
<protein>
    <submittedName>
        <fullName evidence="1">Uncharacterized protein</fullName>
    </submittedName>
</protein>
<evidence type="ECO:0000313" key="2">
    <source>
        <dbReference type="Proteomes" id="UP000326241"/>
    </source>
</evidence>
<dbReference type="Proteomes" id="UP000326241">
    <property type="component" value="Unassembled WGS sequence"/>
</dbReference>
<name>A0A5E6Y370_PSEFL</name>
<dbReference type="EMBL" id="CABVGZ010000135">
    <property type="protein sequence ID" value="VVN47475.1"/>
    <property type="molecule type" value="Genomic_DNA"/>
</dbReference>
<accession>A0A5E6Y370</accession>
<evidence type="ECO:0000313" key="1">
    <source>
        <dbReference type="EMBL" id="VVN47475.1"/>
    </source>
</evidence>
<organism evidence="1 2">
    <name type="scientific">Pseudomonas fluorescens</name>
    <dbReference type="NCBI Taxonomy" id="294"/>
    <lineage>
        <taxon>Bacteria</taxon>
        <taxon>Pseudomonadati</taxon>
        <taxon>Pseudomonadota</taxon>
        <taxon>Gammaproteobacteria</taxon>
        <taxon>Pseudomonadales</taxon>
        <taxon>Pseudomonadaceae</taxon>
        <taxon>Pseudomonas</taxon>
    </lineage>
</organism>
<reference evidence="1 2" key="1">
    <citation type="submission" date="2019-09" db="EMBL/GenBank/DDBJ databases">
        <authorList>
            <person name="Chandra G."/>
            <person name="Truman W A."/>
        </authorList>
    </citation>
    <scope>NUCLEOTIDE SEQUENCE [LARGE SCALE GENOMIC DNA]</scope>
    <source>
        <strain evidence="1">PS624</strain>
    </source>
</reference>
<gene>
    <name evidence="1" type="ORF">PS624_05934</name>
</gene>
<proteinExistence type="predicted"/>
<dbReference type="AlphaFoldDB" id="A0A5E6Y370"/>